<evidence type="ECO:0000256" key="1">
    <source>
        <dbReference type="SAM" id="MobiDB-lite"/>
    </source>
</evidence>
<evidence type="ECO:0000313" key="2">
    <source>
        <dbReference type="EMBL" id="EXV06548.1"/>
    </source>
</evidence>
<dbReference type="Proteomes" id="UP000030151">
    <property type="component" value="Unassembled WGS sequence"/>
</dbReference>
<feature type="region of interest" description="Disordered" evidence="1">
    <location>
        <begin position="38"/>
        <end position="61"/>
    </location>
</feature>
<sequence>MADFLRDTLVIRKALGSISLLLFSTPVAKRLQSFLTTGGSTRSSLKEKRTSSNNAPSPRRNGIDMIRRLVLVANQFAKTLISASNVIYIEKRLTSHLTDLRKIGPAVDETSVAEHDTPDEYRRSDAESVSPIFFSKI</sequence>
<proteinExistence type="predicted"/>
<comment type="caution">
    <text evidence="2">The sequence shown here is derived from an EMBL/GenBank/DDBJ whole genome shotgun (WGS) entry which is preliminary data.</text>
</comment>
<dbReference type="HOGENOM" id="CLU_1865592_0_0_1"/>
<gene>
    <name evidence="2" type="ORF">X797_001268</name>
</gene>
<evidence type="ECO:0000313" key="3">
    <source>
        <dbReference type="Proteomes" id="UP000030151"/>
    </source>
</evidence>
<accession>A0A0A1V9Z5</accession>
<protein>
    <submittedName>
        <fullName evidence="2">Uncharacterized protein</fullName>
    </submittedName>
</protein>
<organism evidence="2 3">
    <name type="scientific">Metarhizium robertsii</name>
    <dbReference type="NCBI Taxonomy" id="568076"/>
    <lineage>
        <taxon>Eukaryota</taxon>
        <taxon>Fungi</taxon>
        <taxon>Dikarya</taxon>
        <taxon>Ascomycota</taxon>
        <taxon>Pezizomycotina</taxon>
        <taxon>Sordariomycetes</taxon>
        <taxon>Hypocreomycetidae</taxon>
        <taxon>Hypocreales</taxon>
        <taxon>Clavicipitaceae</taxon>
        <taxon>Metarhizium</taxon>
    </lineage>
</organism>
<name>A0A0A1V9Z5_9HYPO</name>
<reference evidence="2 3" key="1">
    <citation type="submission" date="2014-02" db="EMBL/GenBank/DDBJ databases">
        <title>The genome sequence of the entomopathogenic fungus Metarhizium robertsii ARSEF 2575.</title>
        <authorList>
            <person name="Giuliano Garisto Donzelli B."/>
            <person name="Roe B.A."/>
            <person name="Macmil S.L."/>
            <person name="Krasnoff S.B."/>
            <person name="Gibson D.M."/>
        </authorList>
    </citation>
    <scope>NUCLEOTIDE SEQUENCE [LARGE SCALE GENOMIC DNA]</scope>
    <source>
        <strain evidence="2 3">ARSEF 2575</strain>
    </source>
</reference>
<dbReference type="EMBL" id="JELW01000001">
    <property type="protein sequence ID" value="EXV06548.1"/>
    <property type="molecule type" value="Genomic_DNA"/>
</dbReference>
<dbReference type="AlphaFoldDB" id="A0A0A1V9Z5"/>